<keyword evidence="1" id="KW-1133">Transmembrane helix</keyword>
<dbReference type="GO" id="GO:0009103">
    <property type="term" value="P:lipopolysaccharide biosynthetic process"/>
    <property type="evidence" value="ECO:0007669"/>
    <property type="project" value="TreeGrafter"/>
</dbReference>
<feature type="transmembrane region" description="Helical" evidence="1">
    <location>
        <begin position="204"/>
        <end position="223"/>
    </location>
</feature>
<feature type="domain" description="Acyltransferase 3" evidence="2">
    <location>
        <begin position="5"/>
        <end position="335"/>
    </location>
</feature>
<feature type="transmembrane region" description="Helical" evidence="1">
    <location>
        <begin position="92"/>
        <end position="120"/>
    </location>
</feature>
<feature type="transmembrane region" description="Helical" evidence="1">
    <location>
        <begin position="235"/>
        <end position="253"/>
    </location>
</feature>
<evidence type="ECO:0000313" key="4">
    <source>
        <dbReference type="Proteomes" id="UP000603865"/>
    </source>
</evidence>
<dbReference type="AlphaFoldDB" id="A0A918CEQ1"/>
<dbReference type="PANTHER" id="PTHR23028:SF53">
    <property type="entry name" value="ACYL_TRANSF_3 DOMAIN-CONTAINING PROTEIN"/>
    <property type="match status" value="1"/>
</dbReference>
<organism evidence="3 4">
    <name type="scientific">Deinococcus ruber</name>
    <dbReference type="NCBI Taxonomy" id="1848197"/>
    <lineage>
        <taxon>Bacteria</taxon>
        <taxon>Thermotogati</taxon>
        <taxon>Deinococcota</taxon>
        <taxon>Deinococci</taxon>
        <taxon>Deinococcales</taxon>
        <taxon>Deinococcaceae</taxon>
        <taxon>Deinococcus</taxon>
    </lineage>
</organism>
<keyword evidence="3" id="KW-0012">Acyltransferase</keyword>
<name>A0A918CEQ1_9DEIO</name>
<proteinExistence type="predicted"/>
<evidence type="ECO:0000256" key="1">
    <source>
        <dbReference type="SAM" id="Phobius"/>
    </source>
</evidence>
<keyword evidence="3" id="KW-0808">Transferase</keyword>
<feature type="transmembrane region" description="Helical" evidence="1">
    <location>
        <begin position="326"/>
        <end position="343"/>
    </location>
</feature>
<sequence length="362" mass="41043">MRYPALESLRGLAAVVVVIHHHLNIIFFPYPVDAKGIEALLLYTPLHLFWAGGEAVLLFFVLSGFVLSLGYWEGKGLDMQKFIVRRIWRIWIPFMAAVTIAYICIKLIGISPISILPAWFNGNWTQASPSVYLEHALMLGDMDRYSGAFIGTAWSLKWEMWGSLLLPVVLIWARQPVAIAIAICALFIALYWQRGAQTDVAEGLLRYMPMFAIGALLSYHRAFISHWVHLRNKPLLLAIALLLIPISWYGYSVINNPLRATINDYGVLLASSLLVSLSLGWKRFEVWLELPILHWLGRISFSLYLYHIVILTVALRLGWHILPISAILLISFLLVFPIAHFAYEWIEKPAIIKGKAIVAKLS</sequence>
<dbReference type="GO" id="GO:0016747">
    <property type="term" value="F:acyltransferase activity, transferring groups other than amino-acyl groups"/>
    <property type="evidence" value="ECO:0007669"/>
    <property type="project" value="InterPro"/>
</dbReference>
<evidence type="ECO:0000259" key="2">
    <source>
        <dbReference type="Pfam" id="PF01757"/>
    </source>
</evidence>
<dbReference type="PANTHER" id="PTHR23028">
    <property type="entry name" value="ACETYLTRANSFERASE"/>
    <property type="match status" value="1"/>
</dbReference>
<feature type="transmembrane region" description="Helical" evidence="1">
    <location>
        <begin position="12"/>
        <end position="30"/>
    </location>
</feature>
<dbReference type="RefSeq" id="WP_189091745.1">
    <property type="nucleotide sequence ID" value="NZ_BMQL01000022.1"/>
</dbReference>
<accession>A0A918CEQ1</accession>
<dbReference type="InterPro" id="IPR002656">
    <property type="entry name" value="Acyl_transf_3_dom"/>
</dbReference>
<dbReference type="GO" id="GO:0016020">
    <property type="term" value="C:membrane"/>
    <property type="evidence" value="ECO:0007669"/>
    <property type="project" value="TreeGrafter"/>
</dbReference>
<dbReference type="InterPro" id="IPR050879">
    <property type="entry name" value="Acyltransferase_3"/>
</dbReference>
<evidence type="ECO:0000313" key="3">
    <source>
        <dbReference type="EMBL" id="GGR18945.1"/>
    </source>
</evidence>
<dbReference type="Pfam" id="PF01757">
    <property type="entry name" value="Acyl_transf_3"/>
    <property type="match status" value="1"/>
</dbReference>
<feature type="transmembrane region" description="Helical" evidence="1">
    <location>
        <begin position="265"/>
        <end position="281"/>
    </location>
</feature>
<reference evidence="3" key="1">
    <citation type="journal article" date="2014" name="Int. J. Syst. Evol. Microbiol.">
        <title>Complete genome sequence of Corynebacterium casei LMG S-19264T (=DSM 44701T), isolated from a smear-ripened cheese.</title>
        <authorList>
            <consortium name="US DOE Joint Genome Institute (JGI-PGF)"/>
            <person name="Walter F."/>
            <person name="Albersmeier A."/>
            <person name="Kalinowski J."/>
            <person name="Ruckert C."/>
        </authorList>
    </citation>
    <scope>NUCLEOTIDE SEQUENCE</scope>
    <source>
        <strain evidence="3">JCM 31311</strain>
    </source>
</reference>
<keyword evidence="1" id="KW-0472">Membrane</keyword>
<dbReference type="EMBL" id="BMQL01000022">
    <property type="protein sequence ID" value="GGR18945.1"/>
    <property type="molecule type" value="Genomic_DNA"/>
</dbReference>
<feature type="transmembrane region" description="Helical" evidence="1">
    <location>
        <begin position="164"/>
        <end position="192"/>
    </location>
</feature>
<protein>
    <submittedName>
        <fullName evidence="3">Acyltransferase</fullName>
    </submittedName>
</protein>
<comment type="caution">
    <text evidence="3">The sequence shown here is derived from an EMBL/GenBank/DDBJ whole genome shotgun (WGS) entry which is preliminary data.</text>
</comment>
<dbReference type="Proteomes" id="UP000603865">
    <property type="component" value="Unassembled WGS sequence"/>
</dbReference>
<feature type="transmembrane region" description="Helical" evidence="1">
    <location>
        <begin position="301"/>
        <end position="319"/>
    </location>
</feature>
<keyword evidence="1" id="KW-0812">Transmembrane</keyword>
<reference evidence="3" key="2">
    <citation type="submission" date="2020-09" db="EMBL/GenBank/DDBJ databases">
        <authorList>
            <person name="Sun Q."/>
            <person name="Ohkuma M."/>
        </authorList>
    </citation>
    <scope>NUCLEOTIDE SEQUENCE</scope>
    <source>
        <strain evidence="3">JCM 31311</strain>
    </source>
</reference>
<gene>
    <name evidence="3" type="ORF">GCM10008957_34510</name>
</gene>
<feature type="transmembrane region" description="Helical" evidence="1">
    <location>
        <begin position="50"/>
        <end position="72"/>
    </location>
</feature>
<keyword evidence="4" id="KW-1185">Reference proteome</keyword>